<accession>A0A1G8PBS5</accession>
<protein>
    <recommendedName>
        <fullName evidence="2 4">Flagellin</fullName>
    </recommendedName>
</protein>
<dbReference type="InterPro" id="IPR042187">
    <property type="entry name" value="Flagellin_C_sub2"/>
</dbReference>
<dbReference type="Proteomes" id="UP000183255">
    <property type="component" value="Unassembled WGS sequence"/>
</dbReference>
<evidence type="ECO:0000256" key="3">
    <source>
        <dbReference type="ARBA" id="ARBA00023143"/>
    </source>
</evidence>
<comment type="subcellular location">
    <subcellularLocation>
        <location evidence="4">Secreted</location>
    </subcellularLocation>
    <subcellularLocation>
        <location evidence="4">Bacterial flagellum</location>
    </subcellularLocation>
</comment>
<evidence type="ECO:0000313" key="8">
    <source>
        <dbReference type="Proteomes" id="UP000183255"/>
    </source>
</evidence>
<dbReference type="EMBL" id="FNDZ01000005">
    <property type="protein sequence ID" value="SDI89939.1"/>
    <property type="molecule type" value="Genomic_DNA"/>
</dbReference>
<name>A0A1G8PBS5_9CLOT</name>
<keyword evidence="3 4" id="KW-0975">Bacterial flagellum</keyword>
<evidence type="ECO:0000256" key="4">
    <source>
        <dbReference type="RuleBase" id="RU362073"/>
    </source>
</evidence>
<feature type="domain" description="Flagellin C-terminal" evidence="6">
    <location>
        <begin position="1226"/>
        <end position="1310"/>
    </location>
</feature>
<dbReference type="Gene3D" id="6.10.10.10">
    <property type="entry name" value="Flagellar export chaperone, C-terminal domain"/>
    <property type="match status" value="1"/>
</dbReference>
<organism evidence="7 8">
    <name type="scientific">Proteiniclasticum ruminis</name>
    <dbReference type="NCBI Taxonomy" id="398199"/>
    <lineage>
        <taxon>Bacteria</taxon>
        <taxon>Bacillati</taxon>
        <taxon>Bacillota</taxon>
        <taxon>Clostridia</taxon>
        <taxon>Eubacteriales</taxon>
        <taxon>Clostridiaceae</taxon>
        <taxon>Proteiniclasticum</taxon>
    </lineage>
</organism>
<evidence type="ECO:0000259" key="5">
    <source>
        <dbReference type="Pfam" id="PF00669"/>
    </source>
</evidence>
<sequence>MRISQSLFYGDHLRTIGQNRKKSMEKLSSGLAINRAGDDAAGLSISTKLSAQVRGISQARRNIMDAKGLLDVAEMGLQGVNEALHRMRELSVQAASDTLSDLDRRVVQLEMDEVKKVISSTIKNTSFNTQMVMGTDKPSYIHTDFRVKEKEIGVIRTSEEYSQIMESVQPWRSHSSSVATKSKEILMQSYELSHEEISSRIVTEFHPEFDKTYDFTIKAIEEEFLGFSDEGNVILQSTRHQGQKYSVSDDGSLSATFIPVEEITKDDDFEKSWSTTYSVQGKAEVSDHRIFMQVSFGDVYKNFEVIENGGNISNLEFKSMDNSRGFLGNYTVSYEKELHDEDGKPVLDEFGNTQIVTIEEVKKFDVQWSMNNAKLDIIGNEVIESDELEISFSDEAQSAIVTEAVTYSIEEKFNLRVDTDSGNLVIENSDGSLKYLELTDVDVDKQVSFSKDGLKLYYVSKTDGRIQEIDLDYSAHFSLDSTMNFQASLSIQSGEKKQTVTGQEWSYYGPLLPMYRVDSDRPSIELRDSNNEIIKYGSSVGFTRDPYRIQLHGMKLDQDMSMNYVNTEVVDILGKFDFYRINGKDSIDLTIRNLNSGSDVEKIADEDVYYLTGPDPSEHKTDYVLLEESTSGYKLKLFGKYRLGVYENISYSYINQDANKMMIEPHIDLYEDTNSPNLLGAIQVFFREEEVSFLPNGGEGDGYTYDPISGEIELKGNARLLTGDATKLRIEYYESTDEDVQTSKIPIFQGFDSKVLSEMYELQSSGKASLLVRRNGELIPFDVADGFSYTSDEPYQITLHGRYRPNVRDTMENYDYSVSFVGDMIGTQNQNGRYEIDLTVDSNQYIEYYYDSHDLSHSIQLTKSDTVIDFLGEISGEDDVDDGKNGWYYHKEKKRVVLVGEARPSVSEGVKAEYLVGNTGDDNRTFDYKLNQIPKYYGLEEEEDPNSLRVYITDPITSKKTEVPFSAENGFSLDQQTNTIRLQGAYKPLGGEDPLIEVFYVKDDFSVKIHEKEEETHEINRVFIGEDYESSVEVSPDNYIYENGVITVVGSARPDVNDIEDRKINVYVKHSPPKYVEIDDSSYRYNPYVDQWMSTEEVKADIPKEKIKIKIKNIDVTDEKSGESIQTKPIGAQYFDEEGNLKEEYFYLEDGKIRFSYDLEFTEGNHQITISYEAKQVRSYEDQQFTFQVGAGSRQGLNVKINTMENMLFTTDQLRLDTREYADHTINIVDGLLQKVQSEMGSLGAIQNRLDAASSNLAVLEENTTSAMGRILDVDYAKEMIIQIKNSILEQAVMALQVHQLSNSESILKLIS</sequence>
<gene>
    <name evidence="7" type="ORF">SAMN05421804_10554</name>
</gene>
<evidence type="ECO:0000256" key="2">
    <source>
        <dbReference type="ARBA" id="ARBA00020110"/>
    </source>
</evidence>
<proteinExistence type="inferred from homology"/>
<comment type="similarity">
    <text evidence="1 4">Belongs to the bacterial flagellin family.</text>
</comment>
<dbReference type="InterPro" id="IPR001492">
    <property type="entry name" value="Flagellin"/>
</dbReference>
<feature type="domain" description="Flagellin N-terminal" evidence="5">
    <location>
        <begin position="18"/>
        <end position="131"/>
    </location>
</feature>
<keyword evidence="7" id="KW-0282">Flagellum</keyword>
<evidence type="ECO:0000256" key="1">
    <source>
        <dbReference type="ARBA" id="ARBA00005709"/>
    </source>
</evidence>
<evidence type="ECO:0000313" key="7">
    <source>
        <dbReference type="EMBL" id="SDI89939.1"/>
    </source>
</evidence>
<dbReference type="PANTHER" id="PTHR42792">
    <property type="entry name" value="FLAGELLIN"/>
    <property type="match status" value="1"/>
</dbReference>
<dbReference type="Pfam" id="PF00700">
    <property type="entry name" value="Flagellin_C"/>
    <property type="match status" value="1"/>
</dbReference>
<dbReference type="GO" id="GO:0009288">
    <property type="term" value="C:bacterial-type flagellum"/>
    <property type="evidence" value="ECO:0007669"/>
    <property type="project" value="UniProtKB-SubCell"/>
</dbReference>
<keyword evidence="7" id="KW-0966">Cell projection</keyword>
<dbReference type="InterPro" id="IPR001029">
    <property type="entry name" value="Flagellin_N"/>
</dbReference>
<comment type="function">
    <text evidence="4">Flagellin is the subunit protein which polymerizes to form the filaments of bacterial flagella.</text>
</comment>
<dbReference type="PRINTS" id="PR00207">
    <property type="entry name" value="FLAGELLIN"/>
</dbReference>
<dbReference type="GO" id="GO:0005576">
    <property type="term" value="C:extracellular region"/>
    <property type="evidence" value="ECO:0007669"/>
    <property type="project" value="UniProtKB-SubCell"/>
</dbReference>
<dbReference type="InterPro" id="IPR046358">
    <property type="entry name" value="Flagellin_C"/>
</dbReference>
<dbReference type="GO" id="GO:0005198">
    <property type="term" value="F:structural molecule activity"/>
    <property type="evidence" value="ECO:0007669"/>
    <property type="project" value="UniProtKB-UniRule"/>
</dbReference>
<dbReference type="SUPFAM" id="SSF64518">
    <property type="entry name" value="Phase 1 flagellin"/>
    <property type="match status" value="2"/>
</dbReference>
<reference evidence="7 8" key="1">
    <citation type="submission" date="2016-10" db="EMBL/GenBank/DDBJ databases">
        <authorList>
            <person name="de Groot N.N."/>
        </authorList>
    </citation>
    <scope>NUCLEOTIDE SEQUENCE [LARGE SCALE GENOMIC DNA]</scope>
    <source>
        <strain evidence="7 8">CGMCC 1.5058</strain>
    </source>
</reference>
<keyword evidence="7" id="KW-0969">Cilium</keyword>
<dbReference type="Pfam" id="PF00669">
    <property type="entry name" value="Flagellin_N"/>
    <property type="match status" value="1"/>
</dbReference>
<evidence type="ECO:0000259" key="6">
    <source>
        <dbReference type="Pfam" id="PF00700"/>
    </source>
</evidence>
<keyword evidence="4" id="KW-0964">Secreted</keyword>
<dbReference type="Gene3D" id="1.20.1330.10">
    <property type="entry name" value="f41 fragment of flagellin, N-terminal domain"/>
    <property type="match status" value="2"/>
</dbReference>
<dbReference type="PANTHER" id="PTHR42792:SF2">
    <property type="entry name" value="FLAGELLIN"/>
    <property type="match status" value="1"/>
</dbReference>
<dbReference type="RefSeq" id="WP_051651625.1">
    <property type="nucleotide sequence ID" value="NZ_FNDZ01000005.1"/>
</dbReference>